<evidence type="ECO:0000256" key="1">
    <source>
        <dbReference type="SAM" id="Phobius"/>
    </source>
</evidence>
<protein>
    <submittedName>
        <fullName evidence="2">Uncharacterized protein</fullName>
    </submittedName>
</protein>
<feature type="transmembrane region" description="Helical" evidence="1">
    <location>
        <begin position="48"/>
        <end position="65"/>
    </location>
</feature>
<sequence length="141" mass="14361">MAIAQHRAPVDYTVPLAWAAVIALAVGIVAGFAMGLASAPGGEGLQRGVILGLALGVPAAVAVVFTRRFVDQGAQPWLVTALGLAVMVLIAALLFALTQFDVSMAPVGAALGVATGALSLGVGLWLAQRSDRSIEATHRRH</sequence>
<evidence type="ECO:0000313" key="2">
    <source>
        <dbReference type="EMBL" id="SFR98674.1"/>
    </source>
</evidence>
<feature type="transmembrane region" description="Helical" evidence="1">
    <location>
        <begin position="77"/>
        <end position="98"/>
    </location>
</feature>
<dbReference type="EMBL" id="FOZN01000001">
    <property type="protein sequence ID" value="SFR98674.1"/>
    <property type="molecule type" value="Genomic_DNA"/>
</dbReference>
<organism evidence="2 3">
    <name type="scientific">Agrococcus baldri</name>
    <dbReference type="NCBI Taxonomy" id="153730"/>
    <lineage>
        <taxon>Bacteria</taxon>
        <taxon>Bacillati</taxon>
        <taxon>Actinomycetota</taxon>
        <taxon>Actinomycetes</taxon>
        <taxon>Micrococcales</taxon>
        <taxon>Microbacteriaceae</taxon>
        <taxon>Agrococcus</taxon>
    </lineage>
</organism>
<keyword evidence="1" id="KW-1133">Transmembrane helix</keyword>
<gene>
    <name evidence="2" type="ORF">SAMN04487783_0257</name>
</gene>
<dbReference type="Proteomes" id="UP000198506">
    <property type="component" value="Unassembled WGS sequence"/>
</dbReference>
<dbReference type="RefSeq" id="WP_092915104.1">
    <property type="nucleotide sequence ID" value="NZ_FOZN01000001.1"/>
</dbReference>
<accession>A0AA94KYG5</accession>
<comment type="caution">
    <text evidence="2">The sequence shown here is derived from an EMBL/GenBank/DDBJ whole genome shotgun (WGS) entry which is preliminary data.</text>
</comment>
<keyword evidence="1" id="KW-0472">Membrane</keyword>
<feature type="transmembrane region" description="Helical" evidence="1">
    <location>
        <begin position="104"/>
        <end position="127"/>
    </location>
</feature>
<proteinExistence type="predicted"/>
<evidence type="ECO:0000313" key="3">
    <source>
        <dbReference type="Proteomes" id="UP000198506"/>
    </source>
</evidence>
<keyword evidence="3" id="KW-1185">Reference proteome</keyword>
<reference evidence="2 3" key="1">
    <citation type="submission" date="2016-10" db="EMBL/GenBank/DDBJ databases">
        <authorList>
            <person name="Varghese N."/>
            <person name="Submissions S."/>
        </authorList>
    </citation>
    <scope>NUCLEOTIDE SEQUENCE [LARGE SCALE GENOMIC DNA]</scope>
    <source>
        <strain evidence="2 3">IAM 15147</strain>
    </source>
</reference>
<feature type="transmembrane region" description="Helical" evidence="1">
    <location>
        <begin position="12"/>
        <end position="36"/>
    </location>
</feature>
<keyword evidence="1" id="KW-0812">Transmembrane</keyword>
<dbReference type="AlphaFoldDB" id="A0AA94KYG5"/>
<name>A0AA94KYG5_9MICO</name>